<evidence type="ECO:0000313" key="2">
    <source>
        <dbReference type="EMBL" id="GFN90191.1"/>
    </source>
</evidence>
<sequence>MEVREKLKESTEPGRLEKTQCYHPEGPQRMIISGIEEDDDDEGPQRVKISGIEEDDDDEVPQRVKISGIEEDDDDEGPQWMKICGIEEDDAVFGRVGDGQGRRHLQS</sequence>
<name>A0AAV3Z6P4_9GAST</name>
<feature type="compositionally biased region" description="Basic and acidic residues" evidence="1">
    <location>
        <begin position="1"/>
        <end position="20"/>
    </location>
</feature>
<comment type="caution">
    <text evidence="2">The sequence shown here is derived from an EMBL/GenBank/DDBJ whole genome shotgun (WGS) entry which is preliminary data.</text>
</comment>
<keyword evidence="3" id="KW-1185">Reference proteome</keyword>
<dbReference type="EMBL" id="BLXT01002015">
    <property type="protein sequence ID" value="GFN90191.1"/>
    <property type="molecule type" value="Genomic_DNA"/>
</dbReference>
<dbReference type="AlphaFoldDB" id="A0AAV3Z6P4"/>
<evidence type="ECO:0000313" key="3">
    <source>
        <dbReference type="Proteomes" id="UP000735302"/>
    </source>
</evidence>
<evidence type="ECO:0000256" key="1">
    <source>
        <dbReference type="SAM" id="MobiDB-lite"/>
    </source>
</evidence>
<gene>
    <name evidence="2" type="ORF">PoB_001669700</name>
</gene>
<proteinExistence type="predicted"/>
<reference evidence="2 3" key="1">
    <citation type="journal article" date="2021" name="Elife">
        <title>Chloroplast acquisition without the gene transfer in kleptoplastic sea slugs, Plakobranchus ocellatus.</title>
        <authorList>
            <person name="Maeda T."/>
            <person name="Takahashi S."/>
            <person name="Yoshida T."/>
            <person name="Shimamura S."/>
            <person name="Takaki Y."/>
            <person name="Nagai Y."/>
            <person name="Toyoda A."/>
            <person name="Suzuki Y."/>
            <person name="Arimoto A."/>
            <person name="Ishii H."/>
            <person name="Satoh N."/>
            <person name="Nishiyama T."/>
            <person name="Hasebe M."/>
            <person name="Maruyama T."/>
            <person name="Minagawa J."/>
            <person name="Obokata J."/>
            <person name="Shigenobu S."/>
        </authorList>
    </citation>
    <scope>NUCLEOTIDE SEQUENCE [LARGE SCALE GENOMIC DNA]</scope>
</reference>
<dbReference type="Proteomes" id="UP000735302">
    <property type="component" value="Unassembled WGS sequence"/>
</dbReference>
<feature type="region of interest" description="Disordered" evidence="1">
    <location>
        <begin position="1"/>
        <end position="21"/>
    </location>
</feature>
<accession>A0AAV3Z6P4</accession>
<protein>
    <submittedName>
        <fullName evidence="2">Uncharacterized protein</fullName>
    </submittedName>
</protein>
<organism evidence="2 3">
    <name type="scientific">Plakobranchus ocellatus</name>
    <dbReference type="NCBI Taxonomy" id="259542"/>
    <lineage>
        <taxon>Eukaryota</taxon>
        <taxon>Metazoa</taxon>
        <taxon>Spiralia</taxon>
        <taxon>Lophotrochozoa</taxon>
        <taxon>Mollusca</taxon>
        <taxon>Gastropoda</taxon>
        <taxon>Heterobranchia</taxon>
        <taxon>Euthyneura</taxon>
        <taxon>Panpulmonata</taxon>
        <taxon>Sacoglossa</taxon>
        <taxon>Placobranchoidea</taxon>
        <taxon>Plakobranchidae</taxon>
        <taxon>Plakobranchus</taxon>
    </lineage>
</organism>